<organism evidence="1 2">
    <name type="scientific">Spirosoma arboris</name>
    <dbReference type="NCBI Taxonomy" id="2682092"/>
    <lineage>
        <taxon>Bacteria</taxon>
        <taxon>Pseudomonadati</taxon>
        <taxon>Bacteroidota</taxon>
        <taxon>Cytophagia</taxon>
        <taxon>Cytophagales</taxon>
        <taxon>Cytophagaceae</taxon>
        <taxon>Spirosoma</taxon>
    </lineage>
</organism>
<dbReference type="EMBL" id="WPIN01000006">
    <property type="protein sequence ID" value="MVM31842.1"/>
    <property type="molecule type" value="Genomic_DNA"/>
</dbReference>
<dbReference type="AlphaFoldDB" id="A0A7K1SDF7"/>
<gene>
    <name evidence="1" type="ORF">GO755_17470</name>
</gene>
<proteinExistence type="predicted"/>
<protein>
    <recommendedName>
        <fullName evidence="3">Outer membrane protein beta-barrel domain-containing protein</fullName>
    </recommendedName>
</protein>
<keyword evidence="2" id="KW-1185">Reference proteome</keyword>
<evidence type="ECO:0000313" key="2">
    <source>
        <dbReference type="Proteomes" id="UP000436006"/>
    </source>
</evidence>
<sequence length="245" mass="27128">MARFCVLFYHNLLVFWAGFLTISGSAFAQTLSPPLARWAITVQLAVPIYTPSSSIRSLMEANGLGGASSGFFGTKSYPATQAIPGIGLRVEYFQTHSSMAVNLNLLEGSVEGSSGAYIRWRTISFAPLYSYYSRQRTRRISIGPSVQWLLNETGVDFASIIPGSSRPTRQTSIVPGLVIDAAVRFPARRKFFMELGGRYDAAFGRLHNELKQSGNNRTIDYDLTYNRFTFTVGAGFRLGAHRQQQ</sequence>
<evidence type="ECO:0000313" key="1">
    <source>
        <dbReference type="EMBL" id="MVM31842.1"/>
    </source>
</evidence>
<comment type="caution">
    <text evidence="1">The sequence shown here is derived from an EMBL/GenBank/DDBJ whole genome shotgun (WGS) entry which is preliminary data.</text>
</comment>
<dbReference type="RefSeq" id="WP_157586479.1">
    <property type="nucleotide sequence ID" value="NZ_WPIN01000006.1"/>
</dbReference>
<evidence type="ECO:0008006" key="3">
    <source>
        <dbReference type="Google" id="ProtNLM"/>
    </source>
</evidence>
<dbReference type="Proteomes" id="UP000436006">
    <property type="component" value="Unassembled WGS sequence"/>
</dbReference>
<accession>A0A7K1SDF7</accession>
<name>A0A7K1SDF7_9BACT</name>
<reference evidence="1 2" key="1">
    <citation type="submission" date="2019-12" db="EMBL/GenBank/DDBJ databases">
        <title>Spirosoma sp. HMF4905 genome sequencing and assembly.</title>
        <authorList>
            <person name="Kang H."/>
            <person name="Cha I."/>
            <person name="Kim H."/>
            <person name="Joh K."/>
        </authorList>
    </citation>
    <scope>NUCLEOTIDE SEQUENCE [LARGE SCALE GENOMIC DNA]</scope>
    <source>
        <strain evidence="1 2">HMF4905</strain>
    </source>
</reference>